<gene>
    <name evidence="3" type="primary">scpC</name>
    <name evidence="3" type="ORF">B7C42_04577</name>
</gene>
<feature type="region of interest" description="Disordered" evidence="1">
    <location>
        <begin position="380"/>
        <end position="401"/>
    </location>
</feature>
<dbReference type="Proteomes" id="UP000215506">
    <property type="component" value="Unassembled WGS sequence"/>
</dbReference>
<dbReference type="Gene3D" id="3.40.1080.10">
    <property type="entry name" value="Glutaconate Coenzyme A-transferase"/>
    <property type="match status" value="1"/>
</dbReference>
<dbReference type="PANTHER" id="PTHR21432">
    <property type="entry name" value="ACETYL-COA HYDROLASE-RELATED"/>
    <property type="match status" value="1"/>
</dbReference>
<dbReference type="AlphaFoldDB" id="A0A231H2S6"/>
<name>A0A231H2S6_9NOCA</name>
<dbReference type="Gene3D" id="3.30.750.70">
    <property type="entry name" value="4-hydroxybutyrate coenzyme like domains"/>
    <property type="match status" value="1"/>
</dbReference>
<dbReference type="EC" id="2.8.3.-" evidence="3"/>
<keyword evidence="3" id="KW-0808">Transferase</keyword>
<evidence type="ECO:0000256" key="1">
    <source>
        <dbReference type="SAM" id="MobiDB-lite"/>
    </source>
</evidence>
<accession>A0A231H2S6</accession>
<reference evidence="3 4" key="1">
    <citation type="submission" date="2017-07" db="EMBL/GenBank/DDBJ databases">
        <title>First draft Genome Sequence of Nocardia cerradoensis isolated from human infection.</title>
        <authorList>
            <person name="Carrasco G."/>
        </authorList>
    </citation>
    <scope>NUCLEOTIDE SEQUENCE [LARGE SCALE GENOMIC DNA]</scope>
    <source>
        <strain evidence="3 4">CNM20130759</strain>
    </source>
</reference>
<protein>
    <submittedName>
        <fullName evidence="3">Propionyl-CoA:succinate CoA transferase</fullName>
        <ecNumber evidence="3">2.8.3.-</ecNumber>
    </submittedName>
</protein>
<keyword evidence="4" id="KW-1185">Reference proteome</keyword>
<dbReference type="EMBL" id="NGAF01000010">
    <property type="protein sequence ID" value="OXR43155.1"/>
    <property type="molecule type" value="Genomic_DNA"/>
</dbReference>
<dbReference type="Gene3D" id="3.40.1080.20">
    <property type="entry name" value="Acetyl-CoA hydrolase/transferase C-terminal domain"/>
    <property type="match status" value="1"/>
</dbReference>
<dbReference type="RefSeq" id="WP_094026473.1">
    <property type="nucleotide sequence ID" value="NZ_NGAF01000010.1"/>
</dbReference>
<organism evidence="3 4">
    <name type="scientific">Nocardia cerradoensis</name>
    <dbReference type="NCBI Taxonomy" id="85688"/>
    <lineage>
        <taxon>Bacteria</taxon>
        <taxon>Bacillati</taxon>
        <taxon>Actinomycetota</taxon>
        <taxon>Actinomycetes</taxon>
        <taxon>Mycobacteriales</taxon>
        <taxon>Nocardiaceae</taxon>
        <taxon>Nocardia</taxon>
    </lineage>
</organism>
<dbReference type="PANTHER" id="PTHR21432:SF20">
    <property type="entry name" value="ACETYL-COA HYDROLASE"/>
    <property type="match status" value="1"/>
</dbReference>
<comment type="caution">
    <text evidence="3">The sequence shown here is derived from an EMBL/GenBank/DDBJ whole genome shotgun (WGS) entry which is preliminary data.</text>
</comment>
<proteinExistence type="predicted"/>
<dbReference type="GO" id="GO:0006083">
    <property type="term" value="P:acetate metabolic process"/>
    <property type="evidence" value="ECO:0007669"/>
    <property type="project" value="InterPro"/>
</dbReference>
<dbReference type="Pfam" id="PF13336">
    <property type="entry name" value="AcetylCoA_hyd_C"/>
    <property type="match status" value="1"/>
</dbReference>
<evidence type="ECO:0000313" key="4">
    <source>
        <dbReference type="Proteomes" id="UP000215506"/>
    </source>
</evidence>
<evidence type="ECO:0000313" key="3">
    <source>
        <dbReference type="EMBL" id="OXR43155.1"/>
    </source>
</evidence>
<dbReference type="GO" id="GO:0008775">
    <property type="term" value="F:acetate CoA-transferase activity"/>
    <property type="evidence" value="ECO:0007669"/>
    <property type="project" value="InterPro"/>
</dbReference>
<evidence type="ECO:0000259" key="2">
    <source>
        <dbReference type="Pfam" id="PF13336"/>
    </source>
</evidence>
<feature type="domain" description="Acetyl-CoA hydrolase/transferase C-terminal" evidence="2">
    <location>
        <begin position="262"/>
        <end position="378"/>
    </location>
</feature>
<dbReference type="InterPro" id="IPR046433">
    <property type="entry name" value="ActCoA_hydro"/>
</dbReference>
<dbReference type="InterPro" id="IPR038460">
    <property type="entry name" value="AcetylCoA_hyd_C_sf"/>
</dbReference>
<dbReference type="InterPro" id="IPR037171">
    <property type="entry name" value="NagB/RpiA_transferase-like"/>
</dbReference>
<sequence length="401" mass="42459">MPTDTVAFTSLIRPDTTIAIGDGFGAPRELSEQLTAVAENTEGLRLVLGWMPVADPDLDPRAFADARTFMPGWGLRSAVAQGHIRFLPVRLSGTPALLHGPLRPDVLMATVVHTPSGYRFANEVSWQRAAIDGGARVAALVSRAAPVCAAGPVLPAERLTVVGETDHPPLNMPDEPVAPELERLVENLVRFIPEGARLQIGPGALGATVLRKLEVPVRIDSGLLPDSVVDLAERDLLIGTPVATYLAGGPRLREWVSGRDVLHPIEFTHDPGRLSASPLFAVNTAVEIDTDGQINVEGTERAVVGGIGGHHDYAAAAARSVGGLSIIAVPTTHRGRSTLVERLSRPVSTPSHDVDIVVTEHGIADLRGLDRPERTEALRAAWGSAGVREPDDSSETDSGTT</sequence>
<dbReference type="InterPro" id="IPR026888">
    <property type="entry name" value="AcetylCoA_hyd_C"/>
</dbReference>
<dbReference type="SUPFAM" id="SSF100950">
    <property type="entry name" value="NagB/RpiA/CoA transferase-like"/>
    <property type="match status" value="1"/>
</dbReference>